<feature type="compositionally biased region" description="Low complexity" evidence="1">
    <location>
        <begin position="613"/>
        <end position="628"/>
    </location>
</feature>
<evidence type="ECO:0000259" key="3">
    <source>
        <dbReference type="Pfam" id="PF10647"/>
    </source>
</evidence>
<evidence type="ECO:0000313" key="6">
    <source>
        <dbReference type="Proteomes" id="UP000642070"/>
    </source>
</evidence>
<feature type="region of interest" description="Disordered" evidence="1">
    <location>
        <begin position="39"/>
        <end position="64"/>
    </location>
</feature>
<dbReference type="InterPro" id="IPR059026">
    <property type="entry name" value="LpqB_N"/>
</dbReference>
<dbReference type="RefSeq" id="WP_190251406.1">
    <property type="nucleotide sequence ID" value="NZ_BMPI01000018.1"/>
</dbReference>
<evidence type="ECO:0000256" key="1">
    <source>
        <dbReference type="SAM" id="MobiDB-lite"/>
    </source>
</evidence>
<dbReference type="Pfam" id="PF25976">
    <property type="entry name" value="LpqB_N"/>
    <property type="match status" value="1"/>
</dbReference>
<feature type="domain" description="Lipoprotein LpqB N-terminal" evidence="4">
    <location>
        <begin position="60"/>
        <end position="191"/>
    </location>
</feature>
<name>A0A917TRE1_9ACTN</name>
<feature type="domain" description="GerMN" evidence="2">
    <location>
        <begin position="202"/>
        <end position="311"/>
    </location>
</feature>
<evidence type="ECO:0008006" key="7">
    <source>
        <dbReference type="Google" id="ProtNLM"/>
    </source>
</evidence>
<protein>
    <recommendedName>
        <fullName evidence="7">Lipoprotein LpqB</fullName>
    </recommendedName>
</protein>
<evidence type="ECO:0000313" key="5">
    <source>
        <dbReference type="EMBL" id="GGM34646.1"/>
    </source>
</evidence>
<dbReference type="AlphaFoldDB" id="A0A917TRE1"/>
<feature type="domain" description="Lipoprotein LpqB C-terminal" evidence="3">
    <location>
        <begin position="347"/>
        <end position="565"/>
    </location>
</feature>
<dbReference type="PROSITE" id="PS51257">
    <property type="entry name" value="PROKAR_LIPOPROTEIN"/>
    <property type="match status" value="1"/>
</dbReference>
<sequence>MTAPRPATRRRLIGPLAIGALLGTMLVAGCGLPGETPPKYLEPAVTANPTPDRAQQPPSPKDAATAPELVSRFLEASVGGNQAEGDEARNTTQNRMREFLTPDARKTWQPGEELEVVRATYEPQKAKDPTDPKNAGRWIVPVTMESIGILTPTGILRHAQPLTREWDAEVATVNGQLLIANPQDGLLLISSTGLDYWYKQQPVYFWESRNDNPKLVPDLRYMSTLLSRAQRVQEVLDWLRKGPSDQVAPVASALSADIDSKDVPSAGRDAVTINLGIKAVGKDEEVRRAARQIRWSLDGHPQVTLTIEGRDAGFTADGYENDNAAAGLAADSDPERFSIANMSARPVDGAGTPNLFAPGGDNTSVVSAAINRAKNRAALVRKVDKKEVLYVSTPDATTANPPKYVTTVPEVSGASLSRPVWIDRPTPMFLVSDGTSLWAVTPPTADQAQAKAEKVLGPAGAKPDSSLSLGITSLAVAPEGRRIAFVSGAAVSVAPLLFDSGKISLGVFQEVRTTLGGARSVGWITETTLAVGGVRSGLPIDQAYSLVSITVDGTAEKPLPGRSPFATAPYVIDNMSVRTADPLGPQGGVLIMFESNGIAYTVDNEGIRAVTLGPQPSASPSAQAGAPPVAKAPFYAD</sequence>
<comment type="caution">
    <text evidence="5">The sequence shown here is derived from an EMBL/GenBank/DDBJ whole genome shotgun (WGS) entry which is preliminary data.</text>
</comment>
<dbReference type="Pfam" id="PF10646">
    <property type="entry name" value="Germane"/>
    <property type="match status" value="1"/>
</dbReference>
<organism evidence="5 6">
    <name type="scientific">Dactylosporangium sucinum</name>
    <dbReference type="NCBI Taxonomy" id="1424081"/>
    <lineage>
        <taxon>Bacteria</taxon>
        <taxon>Bacillati</taxon>
        <taxon>Actinomycetota</taxon>
        <taxon>Actinomycetes</taxon>
        <taxon>Micromonosporales</taxon>
        <taxon>Micromonosporaceae</taxon>
        <taxon>Dactylosporangium</taxon>
    </lineage>
</organism>
<dbReference type="Pfam" id="PF10647">
    <property type="entry name" value="Gmad1"/>
    <property type="match status" value="1"/>
</dbReference>
<accession>A0A917TRE1</accession>
<dbReference type="Proteomes" id="UP000642070">
    <property type="component" value="Unassembled WGS sequence"/>
</dbReference>
<evidence type="ECO:0000259" key="2">
    <source>
        <dbReference type="Pfam" id="PF10646"/>
    </source>
</evidence>
<dbReference type="InterPro" id="IPR018910">
    <property type="entry name" value="LpqB_C"/>
</dbReference>
<feature type="region of interest" description="Disordered" evidence="1">
    <location>
        <begin position="611"/>
        <end position="637"/>
    </location>
</feature>
<keyword evidence="6" id="KW-1185">Reference proteome</keyword>
<dbReference type="EMBL" id="BMPI01000018">
    <property type="protein sequence ID" value="GGM34646.1"/>
    <property type="molecule type" value="Genomic_DNA"/>
</dbReference>
<reference evidence="5" key="1">
    <citation type="journal article" date="2014" name="Int. J. Syst. Evol. Microbiol.">
        <title>Complete genome sequence of Corynebacterium casei LMG S-19264T (=DSM 44701T), isolated from a smear-ripened cheese.</title>
        <authorList>
            <consortium name="US DOE Joint Genome Institute (JGI-PGF)"/>
            <person name="Walter F."/>
            <person name="Albersmeier A."/>
            <person name="Kalinowski J."/>
            <person name="Ruckert C."/>
        </authorList>
    </citation>
    <scope>NUCLEOTIDE SEQUENCE</scope>
    <source>
        <strain evidence="5">JCM 19831</strain>
    </source>
</reference>
<evidence type="ECO:0000259" key="4">
    <source>
        <dbReference type="Pfam" id="PF25976"/>
    </source>
</evidence>
<reference evidence="5" key="2">
    <citation type="submission" date="2020-09" db="EMBL/GenBank/DDBJ databases">
        <authorList>
            <person name="Sun Q."/>
            <person name="Ohkuma M."/>
        </authorList>
    </citation>
    <scope>NUCLEOTIDE SEQUENCE</scope>
    <source>
        <strain evidence="5">JCM 19831</strain>
    </source>
</reference>
<gene>
    <name evidence="5" type="ORF">GCM10007977_040170</name>
</gene>
<dbReference type="InterPro" id="IPR019606">
    <property type="entry name" value="GerMN"/>
</dbReference>
<proteinExistence type="predicted"/>